<organism evidence="2">
    <name type="scientific">Brassica campestris</name>
    <name type="common">Field mustard</name>
    <dbReference type="NCBI Taxonomy" id="3711"/>
    <lineage>
        <taxon>Eukaryota</taxon>
        <taxon>Viridiplantae</taxon>
        <taxon>Streptophyta</taxon>
        <taxon>Embryophyta</taxon>
        <taxon>Tracheophyta</taxon>
        <taxon>Spermatophyta</taxon>
        <taxon>Magnoliopsida</taxon>
        <taxon>eudicotyledons</taxon>
        <taxon>Gunneridae</taxon>
        <taxon>Pentapetalae</taxon>
        <taxon>rosids</taxon>
        <taxon>malvids</taxon>
        <taxon>Brassicales</taxon>
        <taxon>Brassicaceae</taxon>
        <taxon>Brassiceae</taxon>
        <taxon>Brassica</taxon>
    </lineage>
</organism>
<proteinExistence type="predicted"/>
<protein>
    <recommendedName>
        <fullName evidence="3">Retrotransposon gag domain-containing protein</fullName>
    </recommendedName>
</protein>
<feature type="compositionally biased region" description="Basic and acidic residues" evidence="1">
    <location>
        <begin position="160"/>
        <end position="172"/>
    </location>
</feature>
<sequence length="219" mass="25285">MDDWFSFHGVPKKEKLSHAIKQLNGSAYKWWKGVDGARWKSQREAIKTWEDLKEAMIRKYVSSLPTPEIRERVVPQQGHRSLIHQEQIRQTKGHTVLYDQSQPYEVPKTMERKNFVSQDTLARHKEKSDKPIFQEKAKVSPILDKFVYKSSPTGMSHLSLSKDVKTGPEIQKDTNSTSLLRSKVVHDLSPRDKEILNPKEEAPSSQGKSSKSEDLKYQT</sequence>
<feature type="compositionally biased region" description="Basic and acidic residues" evidence="1">
    <location>
        <begin position="184"/>
        <end position="202"/>
    </location>
</feature>
<evidence type="ECO:0000313" key="2">
    <source>
        <dbReference type="EMBL" id="VDC61821.1"/>
    </source>
</evidence>
<dbReference type="AlphaFoldDB" id="A0A3P5YLX7"/>
<gene>
    <name evidence="2" type="ORF">BRAA09T39432Z</name>
</gene>
<feature type="compositionally biased region" description="Basic and acidic residues" evidence="1">
    <location>
        <begin position="210"/>
        <end position="219"/>
    </location>
</feature>
<evidence type="ECO:0008006" key="3">
    <source>
        <dbReference type="Google" id="ProtNLM"/>
    </source>
</evidence>
<feature type="region of interest" description="Disordered" evidence="1">
    <location>
        <begin position="154"/>
        <end position="219"/>
    </location>
</feature>
<reference evidence="2" key="1">
    <citation type="submission" date="2018-11" db="EMBL/GenBank/DDBJ databases">
        <authorList>
            <consortium name="Genoscope - CEA"/>
            <person name="William W."/>
        </authorList>
    </citation>
    <scope>NUCLEOTIDE SEQUENCE</scope>
</reference>
<evidence type="ECO:0000256" key="1">
    <source>
        <dbReference type="SAM" id="MobiDB-lite"/>
    </source>
</evidence>
<accession>A0A3P5YLX7</accession>
<dbReference type="EMBL" id="LR031568">
    <property type="protein sequence ID" value="VDC61821.1"/>
    <property type="molecule type" value="Genomic_DNA"/>
</dbReference>
<name>A0A3P5YLX7_BRACM</name>